<name>A0A537K9E4_9BACT</name>
<evidence type="ECO:0000256" key="3">
    <source>
        <dbReference type="ARBA" id="ARBA00022801"/>
    </source>
</evidence>
<dbReference type="PROSITE" id="PS00146">
    <property type="entry name" value="BETA_LACTAMASE_A"/>
    <property type="match status" value="1"/>
</dbReference>
<dbReference type="PANTHER" id="PTHR35333:SF3">
    <property type="entry name" value="BETA-LACTAMASE-TYPE TRANSPEPTIDASE FOLD CONTAINING PROTEIN"/>
    <property type="match status" value="1"/>
</dbReference>
<gene>
    <name evidence="7" type="ORF">E6H00_02800</name>
</gene>
<dbReference type="EC" id="3.5.2.6" evidence="2 5"/>
<dbReference type="AlphaFoldDB" id="A0A537K9E4"/>
<organism evidence="7 8">
    <name type="scientific">Candidatus Segetimicrobium genomatis</name>
    <dbReference type="NCBI Taxonomy" id="2569760"/>
    <lineage>
        <taxon>Bacteria</taxon>
        <taxon>Bacillati</taxon>
        <taxon>Candidatus Sysuimicrobiota</taxon>
        <taxon>Candidatus Sysuimicrobiia</taxon>
        <taxon>Candidatus Sysuimicrobiales</taxon>
        <taxon>Candidatus Segetimicrobiaceae</taxon>
        <taxon>Candidatus Segetimicrobium</taxon>
    </lineage>
</organism>
<dbReference type="InterPro" id="IPR045155">
    <property type="entry name" value="Beta-lactam_cat"/>
</dbReference>
<keyword evidence="4 5" id="KW-0046">Antibiotic resistance</keyword>
<evidence type="ECO:0000256" key="5">
    <source>
        <dbReference type="RuleBase" id="RU361140"/>
    </source>
</evidence>
<dbReference type="InterPro" id="IPR000871">
    <property type="entry name" value="Beta-lactam_class-A"/>
</dbReference>
<evidence type="ECO:0000313" key="7">
    <source>
        <dbReference type="EMBL" id="TMI92408.1"/>
    </source>
</evidence>
<comment type="similarity">
    <text evidence="1 5">Belongs to the class-A beta-lactamase family.</text>
</comment>
<reference evidence="7 8" key="1">
    <citation type="journal article" date="2019" name="Nat. Microbiol.">
        <title>Mediterranean grassland soil C-N compound turnover is dependent on rainfall and depth, and is mediated by genomically divergent microorganisms.</title>
        <authorList>
            <person name="Diamond S."/>
            <person name="Andeer P.F."/>
            <person name="Li Z."/>
            <person name="Crits-Christoph A."/>
            <person name="Burstein D."/>
            <person name="Anantharaman K."/>
            <person name="Lane K.R."/>
            <person name="Thomas B.C."/>
            <person name="Pan C."/>
            <person name="Northen T.R."/>
            <person name="Banfield J.F."/>
        </authorList>
    </citation>
    <scope>NUCLEOTIDE SEQUENCE [LARGE SCALE GENOMIC DNA]</scope>
    <source>
        <strain evidence="7">NP_3</strain>
    </source>
</reference>
<dbReference type="GO" id="GO:0008800">
    <property type="term" value="F:beta-lactamase activity"/>
    <property type="evidence" value="ECO:0007669"/>
    <property type="project" value="UniProtKB-UniRule"/>
</dbReference>
<evidence type="ECO:0000256" key="1">
    <source>
        <dbReference type="ARBA" id="ARBA00009009"/>
    </source>
</evidence>
<evidence type="ECO:0000259" key="6">
    <source>
        <dbReference type="Pfam" id="PF13354"/>
    </source>
</evidence>
<proteinExistence type="inferred from homology"/>
<dbReference type="Gene3D" id="3.40.710.10">
    <property type="entry name" value="DD-peptidase/beta-lactamase superfamily"/>
    <property type="match status" value="1"/>
</dbReference>
<dbReference type="Pfam" id="PF13354">
    <property type="entry name" value="Beta-lactamase2"/>
    <property type="match status" value="1"/>
</dbReference>
<evidence type="ECO:0000256" key="2">
    <source>
        <dbReference type="ARBA" id="ARBA00012865"/>
    </source>
</evidence>
<dbReference type="EMBL" id="VBAK01000061">
    <property type="protein sequence ID" value="TMI92408.1"/>
    <property type="molecule type" value="Genomic_DNA"/>
</dbReference>
<dbReference type="PANTHER" id="PTHR35333">
    <property type="entry name" value="BETA-LACTAMASE"/>
    <property type="match status" value="1"/>
</dbReference>
<dbReference type="InterPro" id="IPR023650">
    <property type="entry name" value="Beta-lactam_class-A_AS"/>
</dbReference>
<dbReference type="Proteomes" id="UP000318509">
    <property type="component" value="Unassembled WGS sequence"/>
</dbReference>
<protein>
    <recommendedName>
        <fullName evidence="2 5">Beta-lactamase</fullName>
        <ecNumber evidence="2 5">3.5.2.6</ecNumber>
    </recommendedName>
</protein>
<accession>A0A537K9E4</accession>
<feature type="domain" description="Beta-lactamase class A catalytic" evidence="6">
    <location>
        <begin position="2"/>
        <end position="256"/>
    </location>
</feature>
<dbReference type="GO" id="GO:0046677">
    <property type="term" value="P:response to antibiotic"/>
    <property type="evidence" value="ECO:0007669"/>
    <property type="project" value="UniProtKB-UniRule"/>
</dbReference>
<sequence>MGVYVRAVATGEEVELNADRPFQMASVFKIPILAELLSETHAGRRPLDNRIILTDQMKAPGSGVLKELSAGTPLTVRDLATLMIIVSDNTATDILLGLVTKEAVNSRLRACGLERTTVAMSCRELLWDLVGLGGAPDTPENRQVAAGRLKRRELDPNSRVYRDERANTTTPREMAVLLGHVLRPTLNGGSASGPLAPDVCRQMLDILRRQQIRDRLPLLLAPAVDIAHKTGSVSRVSNDAGILYAPKSPCVVTVFTRDLADDLKGRMAIAQVGQAVYEAYA</sequence>
<dbReference type="SUPFAM" id="SSF56601">
    <property type="entry name" value="beta-lactamase/transpeptidase-like"/>
    <property type="match status" value="1"/>
</dbReference>
<evidence type="ECO:0000256" key="4">
    <source>
        <dbReference type="ARBA" id="ARBA00023251"/>
    </source>
</evidence>
<evidence type="ECO:0000313" key="8">
    <source>
        <dbReference type="Proteomes" id="UP000318509"/>
    </source>
</evidence>
<dbReference type="InterPro" id="IPR012338">
    <property type="entry name" value="Beta-lactam/transpept-like"/>
</dbReference>
<dbReference type="GO" id="GO:0030655">
    <property type="term" value="P:beta-lactam antibiotic catabolic process"/>
    <property type="evidence" value="ECO:0007669"/>
    <property type="project" value="InterPro"/>
</dbReference>
<comment type="catalytic activity">
    <reaction evidence="5">
        <text>a beta-lactam + H2O = a substituted beta-amino acid</text>
        <dbReference type="Rhea" id="RHEA:20401"/>
        <dbReference type="ChEBI" id="CHEBI:15377"/>
        <dbReference type="ChEBI" id="CHEBI:35627"/>
        <dbReference type="ChEBI" id="CHEBI:140347"/>
        <dbReference type="EC" id="3.5.2.6"/>
    </reaction>
</comment>
<comment type="caution">
    <text evidence="7">The sequence shown here is derived from an EMBL/GenBank/DDBJ whole genome shotgun (WGS) entry which is preliminary data.</text>
</comment>
<keyword evidence="3 5" id="KW-0378">Hydrolase</keyword>